<dbReference type="InterPro" id="IPR002575">
    <property type="entry name" value="Aminoglycoside_PTrfase"/>
</dbReference>
<dbReference type="AlphaFoldDB" id="F2PQL8"/>
<evidence type="ECO:0000313" key="3">
    <source>
        <dbReference type="Proteomes" id="UP000009169"/>
    </source>
</evidence>
<dbReference type="eggNOG" id="ENOG502SN14">
    <property type="taxonomic scope" value="Eukaryota"/>
</dbReference>
<dbReference type="OrthoDB" id="5598852at2759"/>
<feature type="domain" description="Aminoglycoside phosphotransferase" evidence="1">
    <location>
        <begin position="156"/>
        <end position="224"/>
    </location>
</feature>
<dbReference type="InterPro" id="IPR011009">
    <property type="entry name" value="Kinase-like_dom_sf"/>
</dbReference>
<name>F2PQL8_TRIEC</name>
<proteinExistence type="predicted"/>
<evidence type="ECO:0000313" key="2">
    <source>
        <dbReference type="EMBL" id="EGE04186.1"/>
    </source>
</evidence>
<protein>
    <recommendedName>
        <fullName evidence="1">Aminoglycoside phosphotransferase domain-containing protein</fullName>
    </recommendedName>
</protein>
<organism evidence="2 3">
    <name type="scientific">Trichophyton equinum (strain ATCC MYA-4606 / CBS 127.97)</name>
    <name type="common">Horse ringworm fungus</name>
    <dbReference type="NCBI Taxonomy" id="559882"/>
    <lineage>
        <taxon>Eukaryota</taxon>
        <taxon>Fungi</taxon>
        <taxon>Dikarya</taxon>
        <taxon>Ascomycota</taxon>
        <taxon>Pezizomycotina</taxon>
        <taxon>Eurotiomycetes</taxon>
        <taxon>Eurotiomycetidae</taxon>
        <taxon>Onygenales</taxon>
        <taxon>Arthrodermataceae</taxon>
        <taxon>Trichophyton</taxon>
    </lineage>
</organism>
<accession>F2PQL8</accession>
<dbReference type="HOGENOM" id="CLU_038193_1_0_1"/>
<dbReference type="SUPFAM" id="SSF56112">
    <property type="entry name" value="Protein kinase-like (PK-like)"/>
    <property type="match status" value="1"/>
</dbReference>
<sequence>MAPRQYDLSAEVTQFFEDHVPATPQECDAFAINLLGEPVKRVPIQGQFSYTLLAGLEPTIVQFRSPKSQLDLGMTSLAKSVHGKLAAKTKSYGGIANNSLFVYVIERLPGVAYITVSFGIEKQMNTVVGLARFFAASWIKAQPRPEALLQSNYDRKLEQLSKSMPPYLTPAIVSTRTELDLLFGSDFRYAICHGDLNDMNLLVDEETGDLTGVIDWAEASIQPFGLSLWGLETLLGFSDKNGWHYYSASDSLEDAFWTAFHYEIGNMSENDKKLIDISRRLGILLRYGFIWIDGVERPVTEQTGLDSLRRLRAFFQKR</sequence>
<dbReference type="Pfam" id="PF01636">
    <property type="entry name" value="APH"/>
    <property type="match status" value="1"/>
</dbReference>
<dbReference type="Proteomes" id="UP000009169">
    <property type="component" value="Unassembled WGS sequence"/>
</dbReference>
<evidence type="ECO:0000259" key="1">
    <source>
        <dbReference type="Pfam" id="PF01636"/>
    </source>
</evidence>
<reference evidence="3" key="1">
    <citation type="journal article" date="2012" name="MBio">
        <title>Comparative genome analysis of Trichophyton rubrum and related dermatophytes reveals candidate genes involved in infection.</title>
        <authorList>
            <person name="Martinez D.A."/>
            <person name="Oliver B.G."/>
            <person name="Graeser Y."/>
            <person name="Goldberg J.M."/>
            <person name="Li W."/>
            <person name="Martinez-Rossi N.M."/>
            <person name="Monod M."/>
            <person name="Shelest E."/>
            <person name="Barton R.C."/>
            <person name="Birch E."/>
            <person name="Brakhage A.A."/>
            <person name="Chen Z."/>
            <person name="Gurr S.J."/>
            <person name="Heiman D."/>
            <person name="Heitman J."/>
            <person name="Kosti I."/>
            <person name="Rossi A."/>
            <person name="Saif S."/>
            <person name="Samalova M."/>
            <person name="Saunders C.W."/>
            <person name="Shea T."/>
            <person name="Summerbell R.C."/>
            <person name="Xu J."/>
            <person name="Young S."/>
            <person name="Zeng Q."/>
            <person name="Birren B.W."/>
            <person name="Cuomo C.A."/>
            <person name="White T.C."/>
        </authorList>
    </citation>
    <scope>NUCLEOTIDE SEQUENCE [LARGE SCALE GENOMIC DNA]</scope>
    <source>
        <strain evidence="3">ATCC MYA-4606 / CBS 127.97</strain>
    </source>
</reference>
<dbReference type="VEuPathDB" id="FungiDB:TEQG_03218"/>
<dbReference type="EMBL" id="DS995731">
    <property type="protein sequence ID" value="EGE04186.1"/>
    <property type="molecule type" value="Genomic_DNA"/>
</dbReference>
<dbReference type="Gene3D" id="3.90.1200.10">
    <property type="match status" value="1"/>
</dbReference>
<keyword evidence="3" id="KW-1185">Reference proteome</keyword>
<gene>
    <name evidence="2" type="ORF">TEQG_03218</name>
</gene>